<accession>A0A6J4SL77</accession>
<evidence type="ECO:0008006" key="2">
    <source>
        <dbReference type="Google" id="ProtNLM"/>
    </source>
</evidence>
<sequence length="114" mass="11434">ADLRAAAAAAFARLGAPGAAAAYAVGGAATSLRRLVGQDLGPAALARGLELLCGDPVGRVAHRHTLHPERVRMLPAALVLLDTAGAALGVPLRSGSGGLREGLMLEQWRALGIG</sequence>
<dbReference type="AlphaFoldDB" id="A0A6J4SL77"/>
<reference evidence="1" key="1">
    <citation type="submission" date="2020-02" db="EMBL/GenBank/DDBJ databases">
        <authorList>
            <person name="Meier V. D."/>
        </authorList>
    </citation>
    <scope>NUCLEOTIDE SEQUENCE</scope>
    <source>
        <strain evidence="1">AVDCRST_MAG13</strain>
    </source>
</reference>
<dbReference type="Gene3D" id="3.30.420.150">
    <property type="entry name" value="Exopolyphosphatase. Domain 2"/>
    <property type="match status" value="1"/>
</dbReference>
<evidence type="ECO:0000313" key="1">
    <source>
        <dbReference type="EMBL" id="CAA9502241.1"/>
    </source>
</evidence>
<proteinExistence type="predicted"/>
<dbReference type="SUPFAM" id="SSF53067">
    <property type="entry name" value="Actin-like ATPase domain"/>
    <property type="match status" value="1"/>
</dbReference>
<dbReference type="InterPro" id="IPR043129">
    <property type="entry name" value="ATPase_NBD"/>
</dbReference>
<feature type="non-terminal residue" evidence="1">
    <location>
        <position position="1"/>
    </location>
</feature>
<dbReference type="EMBL" id="CADCVO010000372">
    <property type="protein sequence ID" value="CAA9502241.1"/>
    <property type="molecule type" value="Genomic_DNA"/>
</dbReference>
<name>A0A6J4SL77_9ACTN</name>
<gene>
    <name evidence="1" type="ORF">AVDCRST_MAG13-2329</name>
</gene>
<protein>
    <recommendedName>
        <fullName evidence="2">Ppx/GppA phosphatase domain-containing protein</fullName>
    </recommendedName>
</protein>
<organism evidence="1">
    <name type="scientific">uncultured Solirubrobacteraceae bacterium</name>
    <dbReference type="NCBI Taxonomy" id="1162706"/>
    <lineage>
        <taxon>Bacteria</taxon>
        <taxon>Bacillati</taxon>
        <taxon>Actinomycetota</taxon>
        <taxon>Thermoleophilia</taxon>
        <taxon>Solirubrobacterales</taxon>
        <taxon>Solirubrobacteraceae</taxon>
        <taxon>environmental samples</taxon>
    </lineage>
</organism>